<keyword evidence="2" id="KW-0813">Transport</keyword>
<dbReference type="InterPro" id="IPR037762">
    <property type="entry name" value="C2C_Tricalbin"/>
</dbReference>
<dbReference type="CDD" id="cd21678">
    <property type="entry name" value="SMP_TCB"/>
    <property type="match status" value="1"/>
</dbReference>
<protein>
    <recommendedName>
        <fullName evidence="17">Tricalbin</fullName>
    </recommendedName>
</protein>
<evidence type="ECO:0000256" key="6">
    <source>
        <dbReference type="ARBA" id="ARBA00022824"/>
    </source>
</evidence>
<dbReference type="GO" id="GO:0005789">
    <property type="term" value="C:endoplasmic reticulum membrane"/>
    <property type="evidence" value="ECO:0007669"/>
    <property type="project" value="UniProtKB-SubCell"/>
</dbReference>
<feature type="region of interest" description="Disordered" evidence="11">
    <location>
        <begin position="1"/>
        <end position="33"/>
    </location>
</feature>
<comment type="subcellular location">
    <subcellularLocation>
        <location evidence="1">Endoplasmic reticulum membrane</location>
    </subcellularLocation>
</comment>
<dbReference type="InterPro" id="IPR037765">
    <property type="entry name" value="C2B_Tricalbin"/>
</dbReference>
<dbReference type="Pfam" id="PF24920">
    <property type="entry name" value="C2_TCB1"/>
    <property type="match status" value="1"/>
</dbReference>
<dbReference type="Gene3D" id="2.60.40.150">
    <property type="entry name" value="C2 domain"/>
    <property type="match status" value="4"/>
</dbReference>
<evidence type="ECO:0000256" key="11">
    <source>
        <dbReference type="SAM" id="MobiDB-lite"/>
    </source>
</evidence>
<dbReference type="InterPro" id="IPR035892">
    <property type="entry name" value="C2_domain_sf"/>
</dbReference>
<dbReference type="GO" id="GO:0008289">
    <property type="term" value="F:lipid binding"/>
    <property type="evidence" value="ECO:0007669"/>
    <property type="project" value="UniProtKB-KW"/>
</dbReference>
<proteinExistence type="predicted"/>
<dbReference type="PROSITE" id="PS51847">
    <property type="entry name" value="SMP"/>
    <property type="match status" value="1"/>
</dbReference>
<dbReference type="GO" id="GO:0071944">
    <property type="term" value="C:cell periphery"/>
    <property type="evidence" value="ECO:0007669"/>
    <property type="project" value="UniProtKB-ARBA"/>
</dbReference>
<dbReference type="CDD" id="cd04052">
    <property type="entry name" value="C2B_Tricalbin-like"/>
    <property type="match status" value="1"/>
</dbReference>
<evidence type="ECO:0008006" key="17">
    <source>
        <dbReference type="Google" id="ProtNLM"/>
    </source>
</evidence>
<keyword evidence="9" id="KW-0446">Lipid-binding</keyword>
<dbReference type="CDD" id="cd04040">
    <property type="entry name" value="C2D_Tricalbin-like"/>
    <property type="match status" value="1"/>
</dbReference>
<evidence type="ECO:0000313" key="15">
    <source>
        <dbReference type="EMBL" id="KAH3676971.1"/>
    </source>
</evidence>
<evidence type="ECO:0000256" key="12">
    <source>
        <dbReference type="SAM" id="Phobius"/>
    </source>
</evidence>
<name>A0A9P8TFZ3_9ASCO</name>
<dbReference type="InterPro" id="IPR031468">
    <property type="entry name" value="SMP_LBD"/>
</dbReference>
<evidence type="ECO:0000256" key="3">
    <source>
        <dbReference type="ARBA" id="ARBA00022553"/>
    </source>
</evidence>
<reference evidence="15" key="1">
    <citation type="journal article" date="2021" name="Open Biol.">
        <title>Shared evolutionary footprints suggest mitochondrial oxidative damage underlies multiple complex I losses in fungi.</title>
        <authorList>
            <person name="Schikora-Tamarit M.A."/>
            <person name="Marcet-Houben M."/>
            <person name="Nosek J."/>
            <person name="Gabaldon T."/>
        </authorList>
    </citation>
    <scope>NUCLEOTIDE SEQUENCE</scope>
    <source>
        <strain evidence="15">NCAIM Y.01608</strain>
    </source>
</reference>
<keyword evidence="5" id="KW-0677">Repeat</keyword>
<keyword evidence="8" id="KW-0445">Lipid transport</keyword>
<evidence type="ECO:0000259" key="13">
    <source>
        <dbReference type="PROSITE" id="PS50004"/>
    </source>
</evidence>
<feature type="domain" description="C2" evidence="13">
    <location>
        <begin position="626"/>
        <end position="744"/>
    </location>
</feature>
<evidence type="ECO:0000259" key="14">
    <source>
        <dbReference type="PROSITE" id="PS51847"/>
    </source>
</evidence>
<dbReference type="CDD" id="cd04045">
    <property type="entry name" value="C2C_Tricalbin-like"/>
    <property type="match status" value="1"/>
</dbReference>
<evidence type="ECO:0000256" key="2">
    <source>
        <dbReference type="ARBA" id="ARBA00022448"/>
    </source>
</evidence>
<dbReference type="SMART" id="SM00239">
    <property type="entry name" value="C2"/>
    <property type="match status" value="5"/>
</dbReference>
<dbReference type="Proteomes" id="UP000788993">
    <property type="component" value="Unassembled WGS sequence"/>
</dbReference>
<dbReference type="GO" id="GO:0006869">
    <property type="term" value="P:lipid transport"/>
    <property type="evidence" value="ECO:0007669"/>
    <property type="project" value="UniProtKB-KW"/>
</dbReference>
<dbReference type="SUPFAM" id="SSF49562">
    <property type="entry name" value="C2 domain (Calcium/lipid-binding domain, CaLB)"/>
    <property type="match status" value="5"/>
</dbReference>
<keyword evidence="6" id="KW-0256">Endoplasmic reticulum</keyword>
<keyword evidence="10 12" id="KW-0472">Membrane</keyword>
<dbReference type="PIRSF" id="PIRSF037232">
    <property type="entry name" value="Tricalbin"/>
    <property type="match status" value="1"/>
</dbReference>
<dbReference type="InterPro" id="IPR037756">
    <property type="entry name" value="C2D_Tricalbin"/>
</dbReference>
<feature type="domain" description="C2" evidence="13">
    <location>
        <begin position="492"/>
        <end position="612"/>
    </location>
</feature>
<reference evidence="15" key="2">
    <citation type="submission" date="2021-01" db="EMBL/GenBank/DDBJ databases">
        <authorList>
            <person name="Schikora-Tamarit M.A."/>
        </authorList>
    </citation>
    <scope>NUCLEOTIDE SEQUENCE</scope>
    <source>
        <strain evidence="15">NCAIM Y.01608</strain>
    </source>
</reference>
<keyword evidence="16" id="KW-1185">Reference proteome</keyword>
<feature type="transmembrane region" description="Helical" evidence="12">
    <location>
        <begin position="1136"/>
        <end position="1159"/>
    </location>
</feature>
<evidence type="ECO:0000256" key="8">
    <source>
        <dbReference type="ARBA" id="ARBA00023055"/>
    </source>
</evidence>
<dbReference type="Pfam" id="PF25669">
    <property type="entry name" value="SMP_MUG190-like"/>
    <property type="match status" value="1"/>
</dbReference>
<dbReference type="InterPro" id="IPR052455">
    <property type="entry name" value="Tricalbin_domain"/>
</dbReference>
<organism evidence="15 16">
    <name type="scientific">Ogataea polymorpha</name>
    <dbReference type="NCBI Taxonomy" id="460523"/>
    <lineage>
        <taxon>Eukaryota</taxon>
        <taxon>Fungi</taxon>
        <taxon>Dikarya</taxon>
        <taxon>Ascomycota</taxon>
        <taxon>Saccharomycotina</taxon>
        <taxon>Pichiomycetes</taxon>
        <taxon>Pichiales</taxon>
        <taxon>Pichiaceae</taxon>
        <taxon>Ogataea</taxon>
    </lineage>
</organism>
<accession>A0A9P8TFZ3</accession>
<keyword evidence="7 12" id="KW-1133">Transmembrane helix</keyword>
<feature type="compositionally biased region" description="Polar residues" evidence="11">
    <location>
        <begin position="12"/>
        <end position="28"/>
    </location>
</feature>
<dbReference type="Pfam" id="PF00168">
    <property type="entry name" value="C2"/>
    <property type="match status" value="5"/>
</dbReference>
<evidence type="ECO:0000256" key="1">
    <source>
        <dbReference type="ARBA" id="ARBA00004586"/>
    </source>
</evidence>
<evidence type="ECO:0000256" key="10">
    <source>
        <dbReference type="ARBA" id="ARBA00023136"/>
    </source>
</evidence>
<evidence type="ECO:0000256" key="4">
    <source>
        <dbReference type="ARBA" id="ARBA00022692"/>
    </source>
</evidence>
<evidence type="ECO:0000256" key="9">
    <source>
        <dbReference type="ARBA" id="ARBA00023121"/>
    </source>
</evidence>
<feature type="region of interest" description="Disordered" evidence="11">
    <location>
        <begin position="1169"/>
        <end position="1188"/>
    </location>
</feature>
<dbReference type="PROSITE" id="PS50004">
    <property type="entry name" value="C2"/>
    <property type="match status" value="3"/>
</dbReference>
<keyword evidence="3" id="KW-0597">Phosphoprotein</keyword>
<feature type="domain" description="SMP-LTD" evidence="14">
    <location>
        <begin position="152"/>
        <end position="359"/>
    </location>
</feature>
<evidence type="ECO:0000256" key="7">
    <source>
        <dbReference type="ARBA" id="ARBA00022989"/>
    </source>
</evidence>
<feature type="domain" description="C2" evidence="13">
    <location>
        <begin position="959"/>
        <end position="1075"/>
    </location>
</feature>
<dbReference type="PANTHER" id="PTHR46980:SF1">
    <property type="entry name" value="TRICALBIN-3"/>
    <property type="match status" value="1"/>
</dbReference>
<dbReference type="GO" id="GO:0061817">
    <property type="term" value="P:endoplasmic reticulum-plasma membrane tethering"/>
    <property type="evidence" value="ECO:0007669"/>
    <property type="project" value="InterPro"/>
</dbReference>
<gene>
    <name evidence="15" type="ORF">OGATHE_001461</name>
</gene>
<dbReference type="EMBL" id="JAEUBD010000146">
    <property type="protein sequence ID" value="KAH3676971.1"/>
    <property type="molecule type" value="Genomic_DNA"/>
</dbReference>
<feature type="transmembrane region" description="Helical" evidence="12">
    <location>
        <begin position="87"/>
        <end position="105"/>
    </location>
</feature>
<feature type="region of interest" description="Disordered" evidence="11">
    <location>
        <begin position="1194"/>
        <end position="1222"/>
    </location>
</feature>
<dbReference type="InterPro" id="IPR017147">
    <property type="entry name" value="Tricalbin"/>
</dbReference>
<evidence type="ECO:0000256" key="5">
    <source>
        <dbReference type="ARBA" id="ARBA00022737"/>
    </source>
</evidence>
<sequence length="1343" mass="148530">MTSPEKKPLIDGSSSSVLVGEPQSTTSKPYKEFHAPASGKLDFPWQKIGSFIDPLNPPSIEELKAINMDSGDYLIQNYLKDKYYSDFYYNCSLMVGTCLFAWLIARLGGGLFSLGFVLICASASYRNEFRRFNRNLRDDMLRLSAAKQLENKVETMEWLNSFLAKFWVIYMPALSEMVITQANTVLKDVAPPPPIDKLTLDEFTLGTKAPKVHSIKSFTKLGKDVWQMDWDFGFTPNDTDDMTKNELKKKIDPKVALGIRVGKGFVGASLPILVEDMSFKGKMRITMKLSNNMPHIKVVSVSFLEPPSIDYALKPVGGNTFGIDIMSLIPGLSSFVNSLIHANLGPMLYAPNSLDIDVEEIFEGMLPEAKGVLAVNIRGAEYFNDSNISPYVEFSTDQGAVDPYLTDIKTKTNAPIFNELKYLLVNDLNQKLNFKLMTFDEDDVQELGTSSFELLDLMQKEVREKIESKLTRQNKRVGKIVYDLKWFPVLEGKTLDDGTKEAPPESEVGIFRFVLQSARDLDTSKSMLGKLSTFTEIYFGDELVSTSRVVKSSNEPDFKLVLEKLVHSKSTTPVRILVKDTSSYGTPVIGQYTSSSLNDLIFCTLEGKDTISLTSGKGYLRFKAVWKPLAALGMGENITFVPPLGTIRLNIKKCENLKNLEIIGSIDPYVRVLSGGRVAAQTPVVKDELNPVFDEVMYIPLISENQKITLDCMDVEKSTDDRLVGSASISLHKYIKKNENGNYLAYEGSSKLISKPLVYKDKEQRGTVYYSISFYPTIPVYSQKELKERKKAKEVDREAELEELNEQAKMMEDYKKHPSEYEWYSDNENEEVGVHKKEMSFEQLVSHNSGVLGINIISGKLFKPDCFVQFLLDDRAFPDYTTKKSQGRHLGADAGSAFIRDLPNATVLLRITTKENVRKKNEVVAQKEFKVSDLLNNGFREPITLDIDGNSIEAQFEYIPTAIPPGVSESMDDTGLLSLNIVRAVGLMAADRNGKSDPFVTITVNGMQVYKTEKVKKTLNPVFNEQVTIPVKSRSRTEVKTVVYDWDVAGENDLLGSAPIDLTKLKPKEKVPFEVRLDTQGSVFFEGYFEPKYMRPELSESGELAGLAGAPMKLVGSAAGFIGGAGVGAVDAGMGAMGAGVGAVGAGVTGVGAVGGGLMRKFGGKKKSSMDLYRNGDGQPSPNHINDTQSIQSIKTGSQDSSPFKASHQRQNSDMTSFNSTTFGSNTIPGRVTIVGLSGASEKDQLQVKVLLVSSSKTREIYKTKSQKADPTGLISWRESIPFKAPPDAKLLFQVRTHHTFGKSTDYGEAQLALEEVVGNPSDFNLPVANGELVVNFSYGSSN</sequence>
<evidence type="ECO:0000313" key="16">
    <source>
        <dbReference type="Proteomes" id="UP000788993"/>
    </source>
</evidence>
<feature type="compositionally biased region" description="Polar residues" evidence="11">
    <location>
        <begin position="1178"/>
        <end position="1188"/>
    </location>
</feature>
<dbReference type="InterPro" id="IPR000008">
    <property type="entry name" value="C2_dom"/>
</dbReference>
<comment type="caution">
    <text evidence="15">The sequence shown here is derived from an EMBL/GenBank/DDBJ whole genome shotgun (WGS) entry which is preliminary data.</text>
</comment>
<dbReference type="PANTHER" id="PTHR46980">
    <property type="entry name" value="TRICALBIN-1-RELATED"/>
    <property type="match status" value="1"/>
</dbReference>
<keyword evidence="4 12" id="KW-0812">Transmembrane</keyword>
<dbReference type="InterPro" id="IPR056910">
    <property type="entry name" value="TCB1-3_C2"/>
</dbReference>
<feature type="compositionally biased region" description="Polar residues" evidence="11">
    <location>
        <begin position="1194"/>
        <end position="1215"/>
    </location>
</feature>